<evidence type="ECO:0000313" key="2">
    <source>
        <dbReference type="EMBL" id="AUX13155.1"/>
    </source>
</evidence>
<gene>
    <name evidence="2" type="primary">nlp-58</name>
</gene>
<dbReference type="AlphaFoldDB" id="A0A2L0E770"/>
<organism evidence="2">
    <name type="scientific">Ascaris suum</name>
    <name type="common">Pig roundworm</name>
    <name type="synonym">Ascaris lumbricoides</name>
    <dbReference type="NCBI Taxonomy" id="6253"/>
    <lineage>
        <taxon>Eukaryota</taxon>
        <taxon>Metazoa</taxon>
        <taxon>Ecdysozoa</taxon>
        <taxon>Nematoda</taxon>
        <taxon>Chromadorea</taxon>
        <taxon>Rhabditida</taxon>
        <taxon>Spirurina</taxon>
        <taxon>Ascaridomorpha</taxon>
        <taxon>Ascaridoidea</taxon>
        <taxon>Ascarididae</taxon>
        <taxon>Ascaris</taxon>
    </lineage>
</organism>
<sequence length="87" mass="9707">MSISTQLFVSLCILTLMVTAEFATNDILEPTKRAALLSRYGRAVLSRYGKRSLPQSGYSSFGEQTDGGLFLCRQIYGEVMQCIPYSR</sequence>
<reference evidence="2" key="1">
    <citation type="submission" date="2017-08" db="EMBL/GenBank/DDBJ databases">
        <title>Different Neuropeptides are Expressed in Two Sub-Classes of GABAergic RME Nerve Ring Motorneurons in Ascaris suum.</title>
        <authorList>
            <person name="Konop C.J."/>
            <person name="Knickelbine J.J."/>
            <person name="Viola I.R."/>
            <person name="Rogers C.B."/>
            <person name="Messinger L.A."/>
            <person name="Vestling M.M."/>
            <person name="Stretton A.O.W."/>
        </authorList>
    </citation>
    <scope>NUCLEOTIDE SEQUENCE</scope>
</reference>
<feature type="signal peptide" evidence="1">
    <location>
        <begin position="1"/>
        <end position="23"/>
    </location>
</feature>
<dbReference type="EMBL" id="MF737439">
    <property type="protein sequence ID" value="AUX13155.1"/>
    <property type="molecule type" value="mRNA"/>
</dbReference>
<accession>A0A2L0E770</accession>
<feature type="chain" id="PRO_5015005138" evidence="1">
    <location>
        <begin position="24"/>
        <end position="87"/>
    </location>
</feature>
<evidence type="ECO:0000256" key="1">
    <source>
        <dbReference type="SAM" id="SignalP"/>
    </source>
</evidence>
<proteinExistence type="evidence at transcript level"/>
<keyword evidence="1" id="KW-0732">Signal</keyword>
<protein>
    <submittedName>
        <fullName evidence="2">NLP-58</fullName>
    </submittedName>
</protein>
<name>A0A2L0E770_ASCSU</name>